<reference evidence="2" key="1">
    <citation type="submission" date="2016-11" db="UniProtKB">
        <authorList>
            <consortium name="WormBaseParasite"/>
        </authorList>
    </citation>
    <scope>IDENTIFICATION</scope>
</reference>
<dbReference type="PANTHER" id="PTHR10796:SF104">
    <property type="entry name" value="SSD DOMAIN-CONTAINING PROTEIN"/>
    <property type="match status" value="1"/>
</dbReference>
<dbReference type="GO" id="GO:0018996">
    <property type="term" value="P:molting cycle, collagen and cuticulin-based cuticle"/>
    <property type="evidence" value="ECO:0007669"/>
    <property type="project" value="TreeGrafter"/>
</dbReference>
<evidence type="ECO:0000313" key="2">
    <source>
        <dbReference type="WBParaSite" id="Hba_17413"/>
    </source>
</evidence>
<dbReference type="GO" id="GO:0005886">
    <property type="term" value="C:plasma membrane"/>
    <property type="evidence" value="ECO:0007669"/>
    <property type="project" value="TreeGrafter"/>
</dbReference>
<protein>
    <submittedName>
        <fullName evidence="2">SSD domain-containing protein</fullName>
    </submittedName>
</protein>
<organism evidence="1 2">
    <name type="scientific">Heterorhabditis bacteriophora</name>
    <name type="common">Entomopathogenic nematode worm</name>
    <dbReference type="NCBI Taxonomy" id="37862"/>
    <lineage>
        <taxon>Eukaryota</taxon>
        <taxon>Metazoa</taxon>
        <taxon>Ecdysozoa</taxon>
        <taxon>Nematoda</taxon>
        <taxon>Chromadorea</taxon>
        <taxon>Rhabditida</taxon>
        <taxon>Rhabditina</taxon>
        <taxon>Rhabditomorpha</taxon>
        <taxon>Strongyloidea</taxon>
        <taxon>Heterorhabditidae</taxon>
        <taxon>Heterorhabditis</taxon>
    </lineage>
</organism>
<dbReference type="GO" id="GO:0030659">
    <property type="term" value="C:cytoplasmic vesicle membrane"/>
    <property type="evidence" value="ECO:0007669"/>
    <property type="project" value="TreeGrafter"/>
</dbReference>
<dbReference type="Proteomes" id="UP000095283">
    <property type="component" value="Unplaced"/>
</dbReference>
<name>A0A1I7XIU0_HETBA</name>
<dbReference type="InterPro" id="IPR051697">
    <property type="entry name" value="Patched_domain-protein"/>
</dbReference>
<proteinExistence type="predicted"/>
<keyword evidence="1" id="KW-1185">Reference proteome</keyword>
<accession>A0A1I7XIU0</accession>
<sequence length="230" mass="25917">MMQIVAIVVTHPSDLRDRAQLETVQRMIKDFETSSYRFVRIIIKQGKKKNFVIVKSKQSEINSNFRLIVKIKHIRKVTKRMKVLSSFQQVKFTYTDIPSFLKSDSYWKATIKVNETACEENQPSCIGSFLFTTGFTTLTDALGDVIWQTLLSEVICMGLSFIIFVPDIVSIVAAMFSLLSVNLGVFGFLSLWGVGIDPVSMAALLMSIGFSVDISAHISYHYYEVKASVS</sequence>
<dbReference type="GO" id="GO:0006897">
    <property type="term" value="P:endocytosis"/>
    <property type="evidence" value="ECO:0007669"/>
    <property type="project" value="TreeGrafter"/>
</dbReference>
<dbReference type="SUPFAM" id="SSF82866">
    <property type="entry name" value="Multidrug efflux transporter AcrB transmembrane domain"/>
    <property type="match status" value="1"/>
</dbReference>
<dbReference type="PANTHER" id="PTHR10796">
    <property type="entry name" value="PATCHED-RELATED"/>
    <property type="match status" value="1"/>
</dbReference>
<evidence type="ECO:0000313" key="1">
    <source>
        <dbReference type="Proteomes" id="UP000095283"/>
    </source>
</evidence>
<dbReference type="Gene3D" id="1.20.1640.10">
    <property type="entry name" value="Multidrug efflux transporter AcrB transmembrane domain"/>
    <property type="match status" value="1"/>
</dbReference>
<dbReference type="WBParaSite" id="Hba_17413">
    <property type="protein sequence ID" value="Hba_17413"/>
    <property type="gene ID" value="Hba_17413"/>
</dbReference>
<dbReference type="AlphaFoldDB" id="A0A1I7XIU0"/>